<organism evidence="5 6">
    <name type="scientific">Panagrolaimus davidi</name>
    <dbReference type="NCBI Taxonomy" id="227884"/>
    <lineage>
        <taxon>Eukaryota</taxon>
        <taxon>Metazoa</taxon>
        <taxon>Ecdysozoa</taxon>
        <taxon>Nematoda</taxon>
        <taxon>Chromadorea</taxon>
        <taxon>Rhabditida</taxon>
        <taxon>Tylenchina</taxon>
        <taxon>Panagrolaimomorpha</taxon>
        <taxon>Panagrolaimoidea</taxon>
        <taxon>Panagrolaimidae</taxon>
        <taxon>Panagrolaimus</taxon>
    </lineage>
</organism>
<reference evidence="6" key="1">
    <citation type="submission" date="2022-11" db="UniProtKB">
        <authorList>
            <consortium name="WormBaseParasite"/>
        </authorList>
    </citation>
    <scope>IDENTIFICATION</scope>
</reference>
<keyword evidence="3" id="KW-0067">ATP-binding</keyword>
<dbReference type="AlphaFoldDB" id="A0A914Q6A6"/>
<dbReference type="PANTHER" id="PTHR19375">
    <property type="entry name" value="HEAT SHOCK PROTEIN 70KDA"/>
    <property type="match status" value="1"/>
</dbReference>
<dbReference type="InterPro" id="IPR013126">
    <property type="entry name" value="Hsp_70_fam"/>
</dbReference>
<dbReference type="PROSITE" id="PS00297">
    <property type="entry name" value="HSP70_1"/>
    <property type="match status" value="1"/>
</dbReference>
<evidence type="ECO:0000313" key="5">
    <source>
        <dbReference type="Proteomes" id="UP000887578"/>
    </source>
</evidence>
<name>A0A914Q6A6_9BILA</name>
<dbReference type="GO" id="GO:0005524">
    <property type="term" value="F:ATP binding"/>
    <property type="evidence" value="ECO:0007669"/>
    <property type="project" value="UniProtKB-KW"/>
</dbReference>
<evidence type="ECO:0000256" key="3">
    <source>
        <dbReference type="ARBA" id="ARBA00022840"/>
    </source>
</evidence>
<dbReference type="InterPro" id="IPR018181">
    <property type="entry name" value="Heat_shock_70_CS"/>
</dbReference>
<dbReference type="Gene3D" id="3.30.420.40">
    <property type="match status" value="2"/>
</dbReference>
<dbReference type="Proteomes" id="UP000887578">
    <property type="component" value="Unplaced"/>
</dbReference>
<evidence type="ECO:0000256" key="4">
    <source>
        <dbReference type="SAM" id="MobiDB-lite"/>
    </source>
</evidence>
<dbReference type="GO" id="GO:0006950">
    <property type="term" value="P:response to stress"/>
    <property type="evidence" value="ECO:0007669"/>
    <property type="project" value="UniProtKB-ARBA"/>
</dbReference>
<dbReference type="SUPFAM" id="SSF53067">
    <property type="entry name" value="Actin-like ATPase domain"/>
    <property type="match status" value="2"/>
</dbReference>
<comment type="similarity">
    <text evidence="1">Belongs to the heat shock protein 70 family.</text>
</comment>
<feature type="region of interest" description="Disordered" evidence="4">
    <location>
        <begin position="21"/>
        <end position="45"/>
    </location>
</feature>
<evidence type="ECO:0000313" key="6">
    <source>
        <dbReference type="WBParaSite" id="PDA_v2.g26990.t1"/>
    </source>
</evidence>
<dbReference type="PRINTS" id="PR00301">
    <property type="entry name" value="HEATSHOCK70"/>
</dbReference>
<dbReference type="WBParaSite" id="PDA_v2.g26990.t1">
    <property type="protein sequence ID" value="PDA_v2.g26990.t1"/>
    <property type="gene ID" value="PDA_v2.g26990"/>
</dbReference>
<dbReference type="GO" id="GO:0140662">
    <property type="term" value="F:ATP-dependent protein folding chaperone"/>
    <property type="evidence" value="ECO:0007669"/>
    <property type="project" value="InterPro"/>
</dbReference>
<accession>A0A914Q6A6</accession>
<protein>
    <submittedName>
        <fullName evidence="6">Heat shock protein 70</fullName>
    </submittedName>
</protein>
<evidence type="ECO:0000256" key="2">
    <source>
        <dbReference type="ARBA" id="ARBA00022741"/>
    </source>
</evidence>
<dbReference type="Gene3D" id="3.90.640.10">
    <property type="entry name" value="Actin, Chain A, domain 4"/>
    <property type="match status" value="1"/>
</dbReference>
<evidence type="ECO:0000256" key="1">
    <source>
        <dbReference type="ARBA" id="ARBA00007381"/>
    </source>
</evidence>
<sequence>MAIVDQNGIFSVTFDEKQNVNVNGSGNESHLSKNNTSDKHNENSVSKTVKTHSFYSIPKVQVPFNIGKNAIGIDLGTSRCCAAVIRKNGITTVPLDNIGERLLPSYVSYDEENVKCGQIVVERLRNYSKSTIFDSKRIIGRNLSDIEIDIFWPFGIFEINSKVCLEVEKFNGKATVIPEEVSAALLKHIKQKVEEFQGKPLSKAVITVPAAFNEAQKNATLEAATIAGWKEIILLPEPIAAAFAYFNDRPISNNSNVLLFDLGGGTLDVCIFKIQNNQIEIISNTGDSKFGGRDFDTVLINYFKNVLSTKYGISFVKHKKYLLMVKCQKIKETLSVMANAGLDVDDFDANQEGNIEISQEGFQKMCEVLLNKVKNTLNSALHNSNFNANQINKVLHVGGGSRMPMIKQLLRNMFLEAEHCIEEHPDEVVAIGAAYYAYSLHSDF</sequence>
<keyword evidence="5" id="KW-1185">Reference proteome</keyword>
<feature type="compositionally biased region" description="Polar residues" evidence="4">
    <location>
        <begin position="21"/>
        <end position="35"/>
    </location>
</feature>
<dbReference type="Gene3D" id="3.30.30.30">
    <property type="match status" value="1"/>
</dbReference>
<proteinExistence type="inferred from homology"/>
<dbReference type="Pfam" id="PF00012">
    <property type="entry name" value="HSP70"/>
    <property type="match status" value="1"/>
</dbReference>
<keyword evidence="2" id="KW-0547">Nucleotide-binding</keyword>
<dbReference type="InterPro" id="IPR043129">
    <property type="entry name" value="ATPase_NBD"/>
</dbReference>